<evidence type="ECO:0000256" key="5">
    <source>
        <dbReference type="ARBA" id="ARBA00022801"/>
    </source>
</evidence>
<evidence type="ECO:0000313" key="10">
    <source>
        <dbReference type="EMBL" id="SHF05558.1"/>
    </source>
</evidence>
<keyword evidence="4 8" id="KW-0028">Amino-acid biosynthesis</keyword>
<dbReference type="InterPro" id="IPR010140">
    <property type="entry name" value="Histidinol_P_phosphatase_HisJ"/>
</dbReference>
<dbReference type="EMBL" id="FQTY01000017">
    <property type="protein sequence ID" value="SHF05558.1"/>
    <property type="molecule type" value="Genomic_DNA"/>
</dbReference>
<evidence type="ECO:0000256" key="6">
    <source>
        <dbReference type="ARBA" id="ARBA00023102"/>
    </source>
</evidence>
<dbReference type="PANTHER" id="PTHR21039:SF0">
    <property type="entry name" value="HISTIDINOL-PHOSPHATASE"/>
    <property type="match status" value="1"/>
</dbReference>
<dbReference type="Proteomes" id="UP000184114">
    <property type="component" value="Unassembled WGS sequence"/>
</dbReference>
<dbReference type="InterPro" id="IPR003141">
    <property type="entry name" value="Pol/His_phosphatase_N"/>
</dbReference>
<organism evidence="10 11">
    <name type="scientific">Tissierella praeacuta DSM 18095</name>
    <dbReference type="NCBI Taxonomy" id="1123404"/>
    <lineage>
        <taxon>Bacteria</taxon>
        <taxon>Bacillati</taxon>
        <taxon>Bacillota</taxon>
        <taxon>Tissierellia</taxon>
        <taxon>Tissierellales</taxon>
        <taxon>Tissierellaceae</taxon>
        <taxon>Tissierella</taxon>
    </lineage>
</organism>
<dbReference type="NCBIfam" id="TIGR01856">
    <property type="entry name" value="hisJ_fam"/>
    <property type="match status" value="1"/>
</dbReference>
<dbReference type="InterPro" id="IPR004013">
    <property type="entry name" value="PHP_dom"/>
</dbReference>
<proteinExistence type="inferred from homology"/>
<reference evidence="11" key="1">
    <citation type="submission" date="2016-11" db="EMBL/GenBank/DDBJ databases">
        <authorList>
            <person name="Varghese N."/>
            <person name="Submissions S."/>
        </authorList>
    </citation>
    <scope>NUCLEOTIDE SEQUENCE [LARGE SCALE GENOMIC DNA]</scope>
    <source>
        <strain evidence="11">DSM 18095</strain>
    </source>
</reference>
<name>A0A1M4YIV3_9FIRM</name>
<protein>
    <recommendedName>
        <fullName evidence="3 8">Histidinol-phosphatase</fullName>
        <shortName evidence="8">HolPase</shortName>
        <ecNumber evidence="3 8">3.1.3.15</ecNumber>
    </recommendedName>
</protein>
<dbReference type="GeneID" id="90995304"/>
<evidence type="ECO:0000256" key="3">
    <source>
        <dbReference type="ARBA" id="ARBA00013085"/>
    </source>
</evidence>
<evidence type="ECO:0000259" key="9">
    <source>
        <dbReference type="SMART" id="SM00481"/>
    </source>
</evidence>
<feature type="domain" description="Polymerase/histidinol phosphatase N-terminal" evidence="9">
    <location>
        <begin position="2"/>
        <end position="84"/>
    </location>
</feature>
<gene>
    <name evidence="10" type="ORF">SAMN02745784_02664</name>
</gene>
<dbReference type="PANTHER" id="PTHR21039">
    <property type="entry name" value="HISTIDINOL PHOSPHATASE-RELATED"/>
    <property type="match status" value="1"/>
</dbReference>
<dbReference type="InterPro" id="IPR016195">
    <property type="entry name" value="Pol/histidinol_Pase-like"/>
</dbReference>
<accession>A0A1M4YIV3</accession>
<comment type="pathway">
    <text evidence="1 8">Amino-acid biosynthesis; L-histidine biosynthesis; L-histidine from 5-phospho-alpha-D-ribose 1-diphosphate: step 8/9.</text>
</comment>
<evidence type="ECO:0000313" key="11">
    <source>
        <dbReference type="Proteomes" id="UP000184114"/>
    </source>
</evidence>
<dbReference type="RefSeq" id="WP_072977141.1">
    <property type="nucleotide sequence ID" value="NZ_FQTY01000017.1"/>
</dbReference>
<dbReference type="EC" id="3.1.3.15" evidence="3 8"/>
<dbReference type="UniPathway" id="UPA00031">
    <property type="reaction ID" value="UER00013"/>
</dbReference>
<dbReference type="AlphaFoldDB" id="A0A1M4YIV3"/>
<dbReference type="GO" id="GO:0004401">
    <property type="term" value="F:histidinol-phosphatase activity"/>
    <property type="evidence" value="ECO:0007669"/>
    <property type="project" value="UniProtKB-UniRule"/>
</dbReference>
<comment type="similarity">
    <text evidence="2 8">Belongs to the PHP hydrolase family. HisK subfamily.</text>
</comment>
<dbReference type="Pfam" id="PF02811">
    <property type="entry name" value="PHP"/>
    <property type="match status" value="1"/>
</dbReference>
<dbReference type="GO" id="GO:0005737">
    <property type="term" value="C:cytoplasm"/>
    <property type="evidence" value="ECO:0007669"/>
    <property type="project" value="TreeGrafter"/>
</dbReference>
<dbReference type="GO" id="GO:0000105">
    <property type="term" value="P:L-histidine biosynthetic process"/>
    <property type="evidence" value="ECO:0007669"/>
    <property type="project" value="UniProtKB-UniRule"/>
</dbReference>
<evidence type="ECO:0000256" key="4">
    <source>
        <dbReference type="ARBA" id="ARBA00022605"/>
    </source>
</evidence>
<sequence length="266" mass="31431">MYDFHIHSEYSIDSKTSMEDMVLAAINKNMKSICFTDHVDFDSTSQRIDFVFRTSDYFKNIRQVKYKYIKDIEILAGVEIGIQPHLIERYNNFISDNDFDFVLMSIHAVNKLDIHADNFTKGIKPIDALEQYYKDMYYCVKNFSNFDILSHLDYIDRYFESYSSIPRYDDYYNLVECILKLLIENGKGIEINTAGMRYGLGYFHPKIQILKLYKELGGEIITVGSDSHTPDNIGYKYRAVEKMLKELGFKYIHIFKERKKYPINII</sequence>
<evidence type="ECO:0000256" key="7">
    <source>
        <dbReference type="ARBA" id="ARBA00049158"/>
    </source>
</evidence>
<comment type="catalytic activity">
    <reaction evidence="7 8">
        <text>L-histidinol phosphate + H2O = L-histidinol + phosphate</text>
        <dbReference type="Rhea" id="RHEA:14465"/>
        <dbReference type="ChEBI" id="CHEBI:15377"/>
        <dbReference type="ChEBI" id="CHEBI:43474"/>
        <dbReference type="ChEBI" id="CHEBI:57699"/>
        <dbReference type="ChEBI" id="CHEBI:57980"/>
        <dbReference type="EC" id="3.1.3.15"/>
    </reaction>
</comment>
<evidence type="ECO:0000256" key="1">
    <source>
        <dbReference type="ARBA" id="ARBA00004970"/>
    </source>
</evidence>
<dbReference type="Gene3D" id="3.20.20.140">
    <property type="entry name" value="Metal-dependent hydrolases"/>
    <property type="match status" value="1"/>
</dbReference>
<dbReference type="STRING" id="1123404.SAMN02745784_02664"/>
<keyword evidence="11" id="KW-1185">Reference proteome</keyword>
<dbReference type="SMART" id="SM00481">
    <property type="entry name" value="POLIIIAc"/>
    <property type="match status" value="1"/>
</dbReference>
<evidence type="ECO:0000256" key="8">
    <source>
        <dbReference type="RuleBase" id="RU366003"/>
    </source>
</evidence>
<keyword evidence="5 8" id="KW-0378">Hydrolase</keyword>
<dbReference type="SUPFAM" id="SSF89550">
    <property type="entry name" value="PHP domain-like"/>
    <property type="match status" value="1"/>
</dbReference>
<keyword evidence="6 8" id="KW-0368">Histidine biosynthesis</keyword>
<evidence type="ECO:0000256" key="2">
    <source>
        <dbReference type="ARBA" id="ARBA00009152"/>
    </source>
</evidence>